<sequence>MAHPHTSASDVAPRNDRSAGGSSSAGSPSGSSARDSVDSRDNKDNRDVWLIIPCYNEGTVIGDVIRNALRTFPNIVAVNDGSADDSAEQIHAAGAHLVNHPVNLGQGAALQTGVEYARSQPGAQYFVTFDADGQHQVKDVLTMLGRMRTEEVDIITGTRFGGQDNSQVPWLKRLVLQTVVLLSPKTRKLGLSDAHNGLRVFNKRVADELNLRMNGMSHASEFVTLMATKGWRVSEEPVDILYTEYSMSKGQSLLNGVNILADGFVARKLP</sequence>
<dbReference type="InterPro" id="IPR001173">
    <property type="entry name" value="Glyco_trans_2-like"/>
</dbReference>
<proteinExistence type="inferred from homology"/>
<feature type="domain" description="Glycosyltransferase 2-like" evidence="3">
    <location>
        <begin position="50"/>
        <end position="208"/>
    </location>
</feature>
<accession>A0A418Q534</accession>
<dbReference type="Pfam" id="PF00535">
    <property type="entry name" value="Glycos_transf_2"/>
    <property type="match status" value="1"/>
</dbReference>
<organism evidence="4 5">
    <name type="scientific">Corynebacterium falsenii</name>
    <dbReference type="NCBI Taxonomy" id="108486"/>
    <lineage>
        <taxon>Bacteria</taxon>
        <taxon>Bacillati</taxon>
        <taxon>Actinomycetota</taxon>
        <taxon>Actinomycetes</taxon>
        <taxon>Mycobacteriales</taxon>
        <taxon>Corynebacteriaceae</taxon>
        <taxon>Corynebacterium</taxon>
    </lineage>
</organism>
<comment type="similarity">
    <text evidence="1">Belongs to the glycosyltransferase 2 family.</text>
</comment>
<dbReference type="EMBL" id="QXJK01000013">
    <property type="protein sequence ID" value="RIX33662.1"/>
    <property type="molecule type" value="Genomic_DNA"/>
</dbReference>
<dbReference type="OrthoDB" id="9810303at2"/>
<reference evidence="4 5" key="1">
    <citation type="submission" date="2018-09" db="EMBL/GenBank/DDBJ databases">
        <title>Optimization and identification of Corynebacterium falsenii FN1-14 from fish paste.</title>
        <authorList>
            <person name="Daroonpunt R."/>
            <person name="Tanasupawat S."/>
        </authorList>
    </citation>
    <scope>NUCLEOTIDE SEQUENCE [LARGE SCALE GENOMIC DNA]</scope>
    <source>
        <strain evidence="4 5">FN1-14</strain>
    </source>
</reference>
<comment type="caution">
    <text evidence="4">The sequence shown here is derived from an EMBL/GenBank/DDBJ whole genome shotgun (WGS) entry which is preliminary data.</text>
</comment>
<evidence type="ECO:0000313" key="4">
    <source>
        <dbReference type="EMBL" id="RIX33662.1"/>
    </source>
</evidence>
<evidence type="ECO:0000256" key="2">
    <source>
        <dbReference type="SAM" id="MobiDB-lite"/>
    </source>
</evidence>
<dbReference type="Proteomes" id="UP000285278">
    <property type="component" value="Unassembled WGS sequence"/>
</dbReference>
<keyword evidence="4" id="KW-0808">Transferase</keyword>
<dbReference type="Gene3D" id="3.90.550.10">
    <property type="entry name" value="Spore Coat Polysaccharide Biosynthesis Protein SpsA, Chain A"/>
    <property type="match status" value="1"/>
</dbReference>
<dbReference type="InterPro" id="IPR029044">
    <property type="entry name" value="Nucleotide-diphossugar_trans"/>
</dbReference>
<dbReference type="InterPro" id="IPR050256">
    <property type="entry name" value="Glycosyltransferase_2"/>
</dbReference>
<evidence type="ECO:0000256" key="1">
    <source>
        <dbReference type="ARBA" id="ARBA00006739"/>
    </source>
</evidence>
<dbReference type="CDD" id="cd04179">
    <property type="entry name" value="DPM_DPG-synthase_like"/>
    <property type="match status" value="1"/>
</dbReference>
<evidence type="ECO:0000313" key="5">
    <source>
        <dbReference type="Proteomes" id="UP000285278"/>
    </source>
</evidence>
<dbReference type="PANTHER" id="PTHR48090:SF7">
    <property type="entry name" value="RFBJ PROTEIN"/>
    <property type="match status" value="1"/>
</dbReference>
<gene>
    <name evidence="4" type="ORF">D3M95_09755</name>
</gene>
<keyword evidence="5" id="KW-1185">Reference proteome</keyword>
<feature type="region of interest" description="Disordered" evidence="2">
    <location>
        <begin position="1"/>
        <end position="42"/>
    </location>
</feature>
<dbReference type="RefSeq" id="WP_025403709.1">
    <property type="nucleotide sequence ID" value="NZ_CBCRUA010000002.1"/>
</dbReference>
<name>A0A418Q534_9CORY</name>
<dbReference type="PANTHER" id="PTHR48090">
    <property type="entry name" value="UNDECAPRENYL-PHOSPHATE 4-DEOXY-4-FORMAMIDO-L-ARABINOSE TRANSFERASE-RELATED"/>
    <property type="match status" value="1"/>
</dbReference>
<dbReference type="GO" id="GO:0016740">
    <property type="term" value="F:transferase activity"/>
    <property type="evidence" value="ECO:0007669"/>
    <property type="project" value="UniProtKB-KW"/>
</dbReference>
<feature type="compositionally biased region" description="Low complexity" evidence="2">
    <location>
        <begin position="18"/>
        <end position="34"/>
    </location>
</feature>
<protein>
    <submittedName>
        <fullName evidence="4">Glycosyltransferase family 2 protein</fullName>
    </submittedName>
</protein>
<evidence type="ECO:0000259" key="3">
    <source>
        <dbReference type="Pfam" id="PF00535"/>
    </source>
</evidence>
<dbReference type="STRING" id="1451189.CFAL_10900"/>
<dbReference type="AlphaFoldDB" id="A0A418Q534"/>
<dbReference type="SUPFAM" id="SSF53448">
    <property type="entry name" value="Nucleotide-diphospho-sugar transferases"/>
    <property type="match status" value="1"/>
</dbReference>